<sequence>MNPTISNFYDHDMILSDETIDNVGDEEKESETEKQAESKNKIITTNQIPIRRIKVIIKKPEQVVPQMKQNKCTAITGTTESVTELKKRSETDLIQQDKQLDGNKEGTGQSDNTTMRSRKRMSLMKKNVSTKRVEVAAPPREKKLVDDCSAQKRI</sequence>
<proteinExistence type="predicted"/>
<protein>
    <submittedName>
        <fullName evidence="2">Uncharacterized protein</fullName>
    </submittedName>
</protein>
<dbReference type="Proteomes" id="UP001152561">
    <property type="component" value="Unassembled WGS sequence"/>
</dbReference>
<evidence type="ECO:0000313" key="2">
    <source>
        <dbReference type="EMBL" id="KAJ8573655.1"/>
    </source>
</evidence>
<comment type="caution">
    <text evidence="2">The sequence shown here is derived from an EMBL/GenBank/DDBJ whole genome shotgun (WGS) entry which is preliminary data.</text>
</comment>
<feature type="compositionally biased region" description="Basic and acidic residues" evidence="1">
    <location>
        <begin position="131"/>
        <end position="154"/>
    </location>
</feature>
<accession>A0A9Q1N4N9</accession>
<organism evidence="2 3">
    <name type="scientific">Anisodus acutangulus</name>
    <dbReference type="NCBI Taxonomy" id="402998"/>
    <lineage>
        <taxon>Eukaryota</taxon>
        <taxon>Viridiplantae</taxon>
        <taxon>Streptophyta</taxon>
        <taxon>Embryophyta</taxon>
        <taxon>Tracheophyta</taxon>
        <taxon>Spermatophyta</taxon>
        <taxon>Magnoliopsida</taxon>
        <taxon>eudicotyledons</taxon>
        <taxon>Gunneridae</taxon>
        <taxon>Pentapetalae</taxon>
        <taxon>asterids</taxon>
        <taxon>lamiids</taxon>
        <taxon>Solanales</taxon>
        <taxon>Solanaceae</taxon>
        <taxon>Solanoideae</taxon>
        <taxon>Hyoscyameae</taxon>
        <taxon>Anisodus</taxon>
    </lineage>
</organism>
<feature type="region of interest" description="Disordered" evidence="1">
    <location>
        <begin position="82"/>
        <end position="154"/>
    </location>
</feature>
<name>A0A9Q1N4N9_9SOLA</name>
<feature type="compositionally biased region" description="Polar residues" evidence="1">
    <location>
        <begin position="106"/>
        <end position="115"/>
    </location>
</feature>
<dbReference type="PANTHER" id="PTHR48186:SF1">
    <property type="entry name" value="TPX2 C-TERMINAL DOMAIN-CONTAINING PROTEIN"/>
    <property type="match status" value="1"/>
</dbReference>
<keyword evidence="3" id="KW-1185">Reference proteome</keyword>
<evidence type="ECO:0000313" key="3">
    <source>
        <dbReference type="Proteomes" id="UP001152561"/>
    </source>
</evidence>
<gene>
    <name evidence="2" type="ORF">K7X08_010166</name>
</gene>
<dbReference type="PANTHER" id="PTHR48186">
    <property type="entry name" value="NB-ARC DOMAIN-CONTAINING PROTEIN"/>
    <property type="match status" value="1"/>
</dbReference>
<evidence type="ECO:0000256" key="1">
    <source>
        <dbReference type="SAM" id="MobiDB-lite"/>
    </source>
</evidence>
<reference evidence="3" key="1">
    <citation type="journal article" date="2023" name="Proc. Natl. Acad. Sci. U.S.A.">
        <title>Genomic and structural basis for evolution of tropane alkaloid biosynthesis.</title>
        <authorList>
            <person name="Wanga Y.-J."/>
            <person name="Taina T."/>
            <person name="Yua J.-Y."/>
            <person name="Lia J."/>
            <person name="Xua B."/>
            <person name="Chenc J."/>
            <person name="D'Auriad J.C."/>
            <person name="Huanga J.-P."/>
            <person name="Huanga S.-X."/>
        </authorList>
    </citation>
    <scope>NUCLEOTIDE SEQUENCE [LARGE SCALE GENOMIC DNA]</scope>
    <source>
        <strain evidence="3">cv. KIB-2019</strain>
    </source>
</reference>
<dbReference type="EMBL" id="JAJAGQ010000001">
    <property type="protein sequence ID" value="KAJ8573655.1"/>
    <property type="molecule type" value="Genomic_DNA"/>
</dbReference>
<dbReference type="AlphaFoldDB" id="A0A9Q1N4N9"/>